<dbReference type="Proteomes" id="UP000679179">
    <property type="component" value="Unassembled WGS sequence"/>
</dbReference>
<accession>A0A919RY48</accession>
<proteinExistence type="predicted"/>
<gene>
    <name evidence="2" type="ORF">CPJCM30710_11720</name>
</gene>
<sequence length="51" mass="5842">MKSKHEKVHTKETFKTNGTKSQDQWAQNRNNTTVEKPGINESGIKAKKNGW</sequence>
<protein>
    <submittedName>
        <fullName evidence="2">Uncharacterized protein</fullName>
    </submittedName>
</protein>
<organism evidence="2 3">
    <name type="scientific">Clostridium polyendosporum</name>
    <dbReference type="NCBI Taxonomy" id="69208"/>
    <lineage>
        <taxon>Bacteria</taxon>
        <taxon>Bacillati</taxon>
        <taxon>Bacillota</taxon>
        <taxon>Clostridia</taxon>
        <taxon>Eubacteriales</taxon>
        <taxon>Clostridiaceae</taxon>
        <taxon>Clostridium</taxon>
    </lineage>
</organism>
<dbReference type="RefSeq" id="WP_212903232.1">
    <property type="nucleotide sequence ID" value="NZ_BOPZ01000007.1"/>
</dbReference>
<comment type="caution">
    <text evidence="2">The sequence shown here is derived from an EMBL/GenBank/DDBJ whole genome shotgun (WGS) entry which is preliminary data.</text>
</comment>
<evidence type="ECO:0000313" key="2">
    <source>
        <dbReference type="EMBL" id="GIM28506.1"/>
    </source>
</evidence>
<dbReference type="AlphaFoldDB" id="A0A919RY48"/>
<name>A0A919RY48_9CLOT</name>
<evidence type="ECO:0000256" key="1">
    <source>
        <dbReference type="SAM" id="MobiDB-lite"/>
    </source>
</evidence>
<feature type="compositionally biased region" description="Polar residues" evidence="1">
    <location>
        <begin position="15"/>
        <end position="34"/>
    </location>
</feature>
<reference evidence="2" key="1">
    <citation type="submission" date="2021-03" db="EMBL/GenBank/DDBJ databases">
        <title>Taxonomic study of Clostridium polyendosporum from meadow-gley soil under rice.</title>
        <authorList>
            <person name="Kobayashi H."/>
            <person name="Tanizawa Y."/>
            <person name="Yagura M."/>
        </authorList>
    </citation>
    <scope>NUCLEOTIDE SEQUENCE</scope>
    <source>
        <strain evidence="2">JCM 30710</strain>
    </source>
</reference>
<keyword evidence="3" id="KW-1185">Reference proteome</keyword>
<feature type="region of interest" description="Disordered" evidence="1">
    <location>
        <begin position="1"/>
        <end position="51"/>
    </location>
</feature>
<dbReference type="EMBL" id="BOPZ01000007">
    <property type="protein sequence ID" value="GIM28506.1"/>
    <property type="molecule type" value="Genomic_DNA"/>
</dbReference>
<evidence type="ECO:0000313" key="3">
    <source>
        <dbReference type="Proteomes" id="UP000679179"/>
    </source>
</evidence>